<reference evidence="2 3" key="1">
    <citation type="submission" date="2020-04" db="EMBL/GenBank/DDBJ databases">
        <title>Advantages and limits of metagenomic assembly and binning of a giant virus.</title>
        <authorList>
            <person name="Schulz F."/>
            <person name="Andreani J."/>
            <person name="Francis R."/>
            <person name="Boudjemaa H."/>
            <person name="Bou Khalil J.Y."/>
            <person name="Lee J."/>
            <person name="La Scola B."/>
            <person name="Woyke T."/>
        </authorList>
    </citation>
    <scope>NUCLEOTIDE SEQUENCE [LARGE SCALE GENOMIC DNA]</scope>
    <source>
        <strain evidence="2 3">FV1/VV64</strain>
    </source>
</reference>
<proteinExistence type="predicted"/>
<organism evidence="2 3">
    <name type="scientific">Fadolivirus FV1/VV64</name>
    <dbReference type="NCBI Taxonomy" id="3070911"/>
    <lineage>
        <taxon>Viruses</taxon>
        <taxon>Varidnaviria</taxon>
        <taxon>Bamfordvirae</taxon>
        <taxon>Nucleocytoviricota</taxon>
        <taxon>Megaviricetes</taxon>
        <taxon>Imitervirales</taxon>
        <taxon>Mimiviridae</taxon>
        <taxon>Klosneuvirinae</taxon>
        <taxon>Fadolivirus</taxon>
        <taxon>Fadolivirus algeromassiliense</taxon>
    </lineage>
</organism>
<gene>
    <name evidence="2" type="ORF">Fadolivirus_1_1080</name>
</gene>
<dbReference type="PANTHER" id="PTHR37844">
    <property type="entry name" value="SER/THR PROTEIN PHOSPHATASE SUPERFAMILY (AFU_ORTHOLOGUE AFUA_1G14840)"/>
    <property type="match status" value="1"/>
</dbReference>
<evidence type="ECO:0000259" key="1">
    <source>
        <dbReference type="Pfam" id="PF00149"/>
    </source>
</evidence>
<dbReference type="InterPro" id="IPR029052">
    <property type="entry name" value="Metallo-depent_PP-like"/>
</dbReference>
<dbReference type="Gene3D" id="3.60.21.10">
    <property type="match status" value="1"/>
</dbReference>
<name>A0A7D3R2I6_9VIRU</name>
<dbReference type="Pfam" id="PF00149">
    <property type="entry name" value="Metallophos"/>
    <property type="match status" value="1"/>
</dbReference>
<feature type="domain" description="Calcineurin-like phosphoesterase" evidence="1">
    <location>
        <begin position="14"/>
        <end position="238"/>
    </location>
</feature>
<dbReference type="SUPFAM" id="SSF56300">
    <property type="entry name" value="Metallo-dependent phosphatases"/>
    <property type="match status" value="1"/>
</dbReference>
<dbReference type="PANTHER" id="PTHR37844:SF2">
    <property type="entry name" value="SER_THR PROTEIN PHOSPHATASE SUPERFAMILY (AFU_ORTHOLOGUE AFUA_1G14840)"/>
    <property type="match status" value="1"/>
</dbReference>
<evidence type="ECO:0000313" key="3">
    <source>
        <dbReference type="Proteomes" id="UP001162001"/>
    </source>
</evidence>
<evidence type="ECO:0000313" key="2">
    <source>
        <dbReference type="EMBL" id="QKF94538.1"/>
    </source>
</evidence>
<accession>A0A7D3R2I6</accession>
<keyword evidence="3" id="KW-1185">Reference proteome</keyword>
<sequence length="272" mass="32307">MVNINIMDNKINIQFTSDNHLEFYDDNIDYKTWLTPCAPYLAVLGDLGYPSMTNFRKFFEQVSQVYEKVFYVSGNHEYYICKNRQLQTLEQVDKEIQEICDSFLNVYYLNNKEHHLTDNIVILGTTLWSFIPANKKELMRYQINDYVYIYTTIDNIVAKITPSNTTNAHVKNVIWLSRKIEEYKDKQIIILSHHLPSFQLIHKDYQGNDMNCAFASDLDYLMNRHKHIKYWLCGHTHRNVYSKINECQCMTNPSGYKSDNNKEYDKQKVITL</sequence>
<protein>
    <submittedName>
        <fullName evidence="2">Metallophosphoesterase</fullName>
    </submittedName>
</protein>
<dbReference type="InterPro" id="IPR004843">
    <property type="entry name" value="Calcineurin-like_PHP"/>
</dbReference>
<dbReference type="Proteomes" id="UP001162001">
    <property type="component" value="Segment"/>
</dbReference>
<dbReference type="GO" id="GO:0016787">
    <property type="term" value="F:hydrolase activity"/>
    <property type="evidence" value="ECO:0007669"/>
    <property type="project" value="InterPro"/>
</dbReference>
<dbReference type="EMBL" id="MT418680">
    <property type="protein sequence ID" value="QKF94538.1"/>
    <property type="molecule type" value="Genomic_DNA"/>
</dbReference>